<dbReference type="EMBL" id="LSRX01000176">
    <property type="protein sequence ID" value="OLQ05757.1"/>
    <property type="molecule type" value="Genomic_DNA"/>
</dbReference>
<evidence type="ECO:0000313" key="2">
    <source>
        <dbReference type="Proteomes" id="UP000186817"/>
    </source>
</evidence>
<dbReference type="AlphaFoldDB" id="A0A1Q9EEF2"/>
<proteinExistence type="predicted"/>
<organism evidence="1 2">
    <name type="scientific">Symbiodinium microadriaticum</name>
    <name type="common">Dinoflagellate</name>
    <name type="synonym">Zooxanthella microadriatica</name>
    <dbReference type="NCBI Taxonomy" id="2951"/>
    <lineage>
        <taxon>Eukaryota</taxon>
        <taxon>Sar</taxon>
        <taxon>Alveolata</taxon>
        <taxon>Dinophyceae</taxon>
        <taxon>Suessiales</taxon>
        <taxon>Symbiodiniaceae</taxon>
        <taxon>Symbiodinium</taxon>
    </lineage>
</organism>
<comment type="caution">
    <text evidence="1">The sequence shown here is derived from an EMBL/GenBank/DDBJ whole genome shotgun (WGS) entry which is preliminary data.</text>
</comment>
<gene>
    <name evidence="1" type="ORF">AK812_SmicGene11016</name>
</gene>
<sequence length="241" mass="25307">MSPVSRTGVAALGAAAWNRCRVTPTTKGDFCPTLPLAAAHSAQRLAERHAVRGMLLRGKVFADTTPAVQDIGGASICIQLEEHGGDGGRLVELLDGGYLMAVRPEGRGTGFLPAVAGVPGRQGLDRAGRSRIGLAECLVMARPVRLAEDAEGHVTFLHDAALRGWLSDEKIVDVVLLARVTDFFLGLNAGTWLRIRISDIASASARWLVGAGCLGESGPCVVGSKGINAVIDFFCLLKSIL</sequence>
<keyword evidence="2" id="KW-1185">Reference proteome</keyword>
<reference evidence="1 2" key="1">
    <citation type="submission" date="2016-02" db="EMBL/GenBank/DDBJ databases">
        <title>Genome analysis of coral dinoflagellate symbionts highlights evolutionary adaptations to a symbiotic lifestyle.</title>
        <authorList>
            <person name="Aranda M."/>
            <person name="Li Y."/>
            <person name="Liew Y.J."/>
            <person name="Baumgarten S."/>
            <person name="Simakov O."/>
            <person name="Wilson M."/>
            <person name="Piel J."/>
            <person name="Ashoor H."/>
            <person name="Bougouffa S."/>
            <person name="Bajic V.B."/>
            <person name="Ryu T."/>
            <person name="Ravasi T."/>
            <person name="Bayer T."/>
            <person name="Micklem G."/>
            <person name="Kim H."/>
            <person name="Bhak J."/>
            <person name="Lajeunesse T.C."/>
            <person name="Voolstra C.R."/>
        </authorList>
    </citation>
    <scope>NUCLEOTIDE SEQUENCE [LARGE SCALE GENOMIC DNA]</scope>
    <source>
        <strain evidence="1 2">CCMP2467</strain>
    </source>
</reference>
<dbReference type="OrthoDB" id="408305at2759"/>
<evidence type="ECO:0000313" key="1">
    <source>
        <dbReference type="EMBL" id="OLQ05757.1"/>
    </source>
</evidence>
<name>A0A1Q9EEF2_SYMMI</name>
<protein>
    <submittedName>
        <fullName evidence="1">Uncharacterized protein</fullName>
    </submittedName>
</protein>
<dbReference type="Proteomes" id="UP000186817">
    <property type="component" value="Unassembled WGS sequence"/>
</dbReference>
<accession>A0A1Q9EEF2</accession>